<dbReference type="EMBL" id="FXYF01000029">
    <property type="protein sequence ID" value="SMX50823.1"/>
    <property type="molecule type" value="Genomic_DNA"/>
</dbReference>
<dbReference type="RefSeq" id="WP_094023734.1">
    <property type="nucleotide sequence ID" value="NZ_FXYF01000029.1"/>
</dbReference>
<reference evidence="1 2" key="1">
    <citation type="submission" date="2017-05" db="EMBL/GenBank/DDBJ databases">
        <authorList>
            <person name="Song R."/>
            <person name="Chenine A.L."/>
            <person name="Ruprecht R.M."/>
        </authorList>
    </citation>
    <scope>NUCLEOTIDE SEQUENCE [LARGE SCALE GENOMIC DNA]</scope>
    <source>
        <strain evidence="1 2">CECT 8898</strain>
    </source>
</reference>
<keyword evidence="2" id="KW-1185">Reference proteome</keyword>
<accession>A0A238L6T3</accession>
<name>A0A238L6T3_9RHOB</name>
<dbReference type="AlphaFoldDB" id="A0A238L6T3"/>
<evidence type="ECO:0000313" key="1">
    <source>
        <dbReference type="EMBL" id="SMX50823.1"/>
    </source>
</evidence>
<protein>
    <submittedName>
        <fullName evidence="1">Uncharacterized protein</fullName>
    </submittedName>
</protein>
<sequence>MPIHMLGRGDDLPGEPALGRRLHSVKTAAEVTVIDQRRLRKMLDAAGLIPGPQAERPNAWCVFDAEAAAPILEQVVTLLDTKAFCAAMGLSRSQFDLLVADGILRPEIEDAQVKAVWNPATGRALLDKLLTGAEPMREAHHGWCSVA</sequence>
<dbReference type="Proteomes" id="UP000207598">
    <property type="component" value="Unassembled WGS sequence"/>
</dbReference>
<gene>
    <name evidence="1" type="ORF">MAA8898_05023</name>
</gene>
<organism evidence="1 2">
    <name type="scientific">Maliponia aquimaris</name>
    <dbReference type="NCBI Taxonomy" id="1673631"/>
    <lineage>
        <taxon>Bacteria</taxon>
        <taxon>Pseudomonadati</taxon>
        <taxon>Pseudomonadota</taxon>
        <taxon>Alphaproteobacteria</taxon>
        <taxon>Rhodobacterales</taxon>
        <taxon>Paracoccaceae</taxon>
        <taxon>Maliponia</taxon>
    </lineage>
</organism>
<proteinExistence type="predicted"/>
<dbReference type="OrthoDB" id="7595282at2"/>
<evidence type="ECO:0000313" key="2">
    <source>
        <dbReference type="Proteomes" id="UP000207598"/>
    </source>
</evidence>